<reference evidence="2 3" key="1">
    <citation type="submission" date="2018-01" db="EMBL/GenBank/DDBJ databases">
        <title>Harnessing the power of phylogenomics to disentangle the directionality and signatures of interkingdom host jumping in the parasitic fungal genus Tolypocladium.</title>
        <authorList>
            <person name="Quandt C.A."/>
            <person name="Patterson W."/>
            <person name="Spatafora J.W."/>
        </authorList>
    </citation>
    <scope>NUCLEOTIDE SEQUENCE [LARGE SCALE GENOMIC DNA]</scope>
    <source>
        <strain evidence="2 3">NRBC 100945</strain>
    </source>
</reference>
<accession>A0A2S4L4P7</accession>
<organism evidence="2 3">
    <name type="scientific">Tolypocladium paradoxum</name>
    <dbReference type="NCBI Taxonomy" id="94208"/>
    <lineage>
        <taxon>Eukaryota</taxon>
        <taxon>Fungi</taxon>
        <taxon>Dikarya</taxon>
        <taxon>Ascomycota</taxon>
        <taxon>Pezizomycotina</taxon>
        <taxon>Sordariomycetes</taxon>
        <taxon>Hypocreomycetidae</taxon>
        <taxon>Hypocreales</taxon>
        <taxon>Ophiocordycipitaceae</taxon>
        <taxon>Tolypocladium</taxon>
    </lineage>
</organism>
<dbReference type="EMBL" id="PKSG01000247">
    <property type="protein sequence ID" value="POR37426.1"/>
    <property type="molecule type" value="Genomic_DNA"/>
</dbReference>
<sequence>IYETRGPPPFRAAPCPRFSAPSNPWLPVSITRSLLSVRVLSLLPLCPCIASSTPTCLPSRPEARRNHGFRVRRHARHQARAAAQRGGHLLDRLRRGVDRHPARRHALPLRPARHADPEDQRAGSVLCSRRPVALLLVRRHDRLRLRPAHARGGRVLDHGPLASIRHRALPRLQQPVPLRRQRAKEVRQEDGRSRVGPAAAPDPQDARGPVEDARLQLQDAVARRPRHGIPTFHDSLHVHDLAQVSLFVWHPRHRSHRHCDGTKERAGPRLGVVAVCLLAAVLGVDRGSHHSLARPWPPRHPRLEDADHRLLYLRSPRCSHVAHRPVRPGHGPRQQLLYSPSVDCRVHHDARDLHRLRPLLGGPQAAEPVPGDARVHRPLGVSPAVDHARRQVAQFRLLFLVDRTHQGQLHRQRRQRQHPDHGCPRAHPRQEPRAAPELLCPARLLGREHCLPDARQGVAGDVSGAQQGLGQERQGLHRQPRALPRVLRERPAHLHGLYQQQQRRVPGQPVVPGLQEPAGRLRARGVRHLRREQDSRPGHPLRRRPSPGRDRRECALLGRDPQNLHRHRLRRLRDEHQVSCLDQHVAQVYQGEAIV</sequence>
<evidence type="ECO:0000256" key="1">
    <source>
        <dbReference type="SAM" id="MobiDB-lite"/>
    </source>
</evidence>
<keyword evidence="3" id="KW-1185">Reference proteome</keyword>
<gene>
    <name evidence="2" type="ORF">TPAR_02361</name>
</gene>
<name>A0A2S4L4P7_9HYPO</name>
<protein>
    <submittedName>
        <fullName evidence="2">Uncharacterized protein</fullName>
    </submittedName>
</protein>
<comment type="caution">
    <text evidence="2">The sequence shown here is derived from an EMBL/GenBank/DDBJ whole genome shotgun (WGS) entry which is preliminary data.</text>
</comment>
<feature type="compositionally biased region" description="Basic and acidic residues" evidence="1">
    <location>
        <begin position="183"/>
        <end position="193"/>
    </location>
</feature>
<proteinExistence type="predicted"/>
<evidence type="ECO:0000313" key="3">
    <source>
        <dbReference type="Proteomes" id="UP000237481"/>
    </source>
</evidence>
<feature type="region of interest" description="Disordered" evidence="1">
    <location>
        <begin position="175"/>
        <end position="210"/>
    </location>
</feature>
<dbReference type="Proteomes" id="UP000237481">
    <property type="component" value="Unassembled WGS sequence"/>
</dbReference>
<dbReference type="AlphaFoldDB" id="A0A2S4L4P7"/>
<feature type="compositionally biased region" description="Basic residues" evidence="1">
    <location>
        <begin position="521"/>
        <end position="530"/>
    </location>
</feature>
<feature type="compositionally biased region" description="Low complexity" evidence="1">
    <location>
        <begin position="499"/>
        <end position="513"/>
    </location>
</feature>
<feature type="compositionally biased region" description="Basic and acidic residues" evidence="1">
    <location>
        <begin position="417"/>
        <end position="434"/>
    </location>
</feature>
<feature type="non-terminal residue" evidence="2">
    <location>
        <position position="1"/>
    </location>
</feature>
<feature type="region of interest" description="Disordered" evidence="1">
    <location>
        <begin position="406"/>
        <end position="435"/>
    </location>
</feature>
<evidence type="ECO:0000313" key="2">
    <source>
        <dbReference type="EMBL" id="POR37426.1"/>
    </source>
</evidence>
<feature type="region of interest" description="Disordered" evidence="1">
    <location>
        <begin position="497"/>
        <end position="553"/>
    </location>
</feature>